<evidence type="ECO:0000313" key="3">
    <source>
        <dbReference type="Proteomes" id="UP000054279"/>
    </source>
</evidence>
<dbReference type="EMBL" id="KN837105">
    <property type="protein sequence ID" value="KIJ46829.1"/>
    <property type="molecule type" value="Genomic_DNA"/>
</dbReference>
<feature type="region of interest" description="Disordered" evidence="1">
    <location>
        <begin position="74"/>
        <end position="102"/>
    </location>
</feature>
<protein>
    <recommendedName>
        <fullName evidence="4">Transposase domain-containing protein</fullName>
    </recommendedName>
</protein>
<dbReference type="AlphaFoldDB" id="A0A0C9VUX9"/>
<reference evidence="2 3" key="1">
    <citation type="submission" date="2014-06" db="EMBL/GenBank/DDBJ databases">
        <title>Evolutionary Origins and Diversification of the Mycorrhizal Mutualists.</title>
        <authorList>
            <consortium name="DOE Joint Genome Institute"/>
            <consortium name="Mycorrhizal Genomics Consortium"/>
            <person name="Kohler A."/>
            <person name="Kuo A."/>
            <person name="Nagy L.G."/>
            <person name="Floudas D."/>
            <person name="Copeland A."/>
            <person name="Barry K.W."/>
            <person name="Cichocki N."/>
            <person name="Veneault-Fourrey C."/>
            <person name="LaButti K."/>
            <person name="Lindquist E.A."/>
            <person name="Lipzen A."/>
            <person name="Lundell T."/>
            <person name="Morin E."/>
            <person name="Murat C."/>
            <person name="Riley R."/>
            <person name="Ohm R."/>
            <person name="Sun H."/>
            <person name="Tunlid A."/>
            <person name="Henrissat B."/>
            <person name="Grigoriev I.V."/>
            <person name="Hibbett D.S."/>
            <person name="Martin F."/>
        </authorList>
    </citation>
    <scope>NUCLEOTIDE SEQUENCE [LARGE SCALE GENOMIC DNA]</scope>
    <source>
        <strain evidence="2 3">SS14</strain>
    </source>
</reference>
<evidence type="ECO:0000313" key="2">
    <source>
        <dbReference type="EMBL" id="KIJ46829.1"/>
    </source>
</evidence>
<sequence>MFAKKPRNIQLRAHQRWCGWCARGVASRGFERHISTCRIKNNPSKTLKSKATPHAIDHAHEDVQMLDFPTASPIGETLTDDLESEEEDQSLLHPSASSRPNSHNLRQSFIEVIHHPHSGNTTSTIIPIDMPHSNGSSMARNTWFSTSFQYSTGAKPWAPFRKWINGRWASDTRLSFINYSNVQRSLEAARHFGVRFQSGEVSHTFKGKVHVFKFQYRDPWKWLLDIVTDPTLNDSIMWYPIEKYLHQNGRITRIYDELNTGTRWWEIQDSLPQEVGVPHCFLPLHLWLDKSNVAKTVKKHPIILRPGFLPSVIRNASGNGGGVLIGYMNIVGDLRETVENEDDSASSVEIAKFRREVYHKIHHIIFRSIRRRSGRGEAVICGDTITRVLHPGVHIHAVDGEEAYCLCGTRGVKANYPCPRCLIHKSLLHNLSIPLVMRTQQDMKQIFTKAQKLKSSAAEKVLRDAGLHLVENAFWSIQNSDPYLAYSYDMLHAFDSGEWGKHQWPLLLDHILDEPENKRLSANFRQVPRWRFLKHFNTVTSIDFADGNSYRDILKCIIPCLTDILPSNSPVIHCFRLLGILRAIAGLRPVSEEHIKYFEECLPKYEELCTRLSNEYNKNYNYPKHHFLMHLPWDLRSKASTDNYTTRPGEGFQQEVQQAYDQTNFRNTEPQMVRIDENQEAIARITMAVEHYDRSKEALIEEEIENDGEEAPIPVIEGDHWKLGSPLRRISAREWETVEAGHPAFRRFEARLIEFLDQFLPADDRPTQPILLKRYQCIHIRYRSLENWQENQDILRCNPKFYGERRYDCIVINTEPISFGRIYGLFTCETPSKTRHDIALIGKFEASKWKPKTRWDGCQILQEKQFDFVFIKYFVRGCHLIPTFEQSGKVYYLNDLVDGDAFLRFFLEHRLTQTEV</sequence>
<keyword evidence="3" id="KW-1185">Reference proteome</keyword>
<dbReference type="Proteomes" id="UP000054279">
    <property type="component" value="Unassembled WGS sequence"/>
</dbReference>
<gene>
    <name evidence="2" type="ORF">M422DRAFT_249572</name>
</gene>
<evidence type="ECO:0000256" key="1">
    <source>
        <dbReference type="SAM" id="MobiDB-lite"/>
    </source>
</evidence>
<proteinExistence type="predicted"/>
<dbReference type="InterPro" id="IPR041078">
    <property type="entry name" value="Plavaka"/>
</dbReference>
<name>A0A0C9VUX9_SPHS4</name>
<dbReference type="OrthoDB" id="3239511at2759"/>
<dbReference type="HOGENOM" id="CLU_009122_0_0_1"/>
<accession>A0A0C9VUX9</accession>
<dbReference type="Pfam" id="PF18759">
    <property type="entry name" value="Plavaka"/>
    <property type="match status" value="1"/>
</dbReference>
<organism evidence="2 3">
    <name type="scientific">Sphaerobolus stellatus (strain SS14)</name>
    <dbReference type="NCBI Taxonomy" id="990650"/>
    <lineage>
        <taxon>Eukaryota</taxon>
        <taxon>Fungi</taxon>
        <taxon>Dikarya</taxon>
        <taxon>Basidiomycota</taxon>
        <taxon>Agaricomycotina</taxon>
        <taxon>Agaricomycetes</taxon>
        <taxon>Phallomycetidae</taxon>
        <taxon>Geastrales</taxon>
        <taxon>Sphaerobolaceae</taxon>
        <taxon>Sphaerobolus</taxon>
    </lineage>
</organism>
<evidence type="ECO:0008006" key="4">
    <source>
        <dbReference type="Google" id="ProtNLM"/>
    </source>
</evidence>
<feature type="compositionally biased region" description="Acidic residues" evidence="1">
    <location>
        <begin position="78"/>
        <end position="89"/>
    </location>
</feature>